<accession>A0A238VFH6</accession>
<dbReference type="InterPro" id="IPR025665">
    <property type="entry name" value="Beta-barrel_OMP_2"/>
</dbReference>
<feature type="domain" description="Outer membrane protein beta-barrel" evidence="1">
    <location>
        <begin position="21"/>
        <end position="174"/>
    </location>
</feature>
<sequence>MKKIILTVFIVVFTMVSVQGQAEIGIKAGVNFASIMGDTPRGLRFRTAYDFGLVAEFETSPSTAVQPEIMYSSQGFHYDGGIINGESIAEDNYKLDYLNIPLVFKYYFSEGASFEVGPQVGFLLSAKTADDTINNGDLRDNLTNASFDFLVGFGYKFDNGFNLNARYVGGLTNIWKGYNRNPPPGYWYYDYGKRNSVFQLTVGYYFN</sequence>
<dbReference type="Pfam" id="PF13568">
    <property type="entry name" value="OMP_b-brl_2"/>
    <property type="match status" value="1"/>
</dbReference>
<gene>
    <name evidence="2" type="ORF">SAMN06265371_101251</name>
</gene>
<evidence type="ECO:0000259" key="1">
    <source>
        <dbReference type="Pfam" id="PF13568"/>
    </source>
</evidence>
<proteinExistence type="predicted"/>
<dbReference type="EMBL" id="FZNT01000001">
    <property type="protein sequence ID" value="SNR32269.1"/>
    <property type="molecule type" value="Genomic_DNA"/>
</dbReference>
<dbReference type="AlphaFoldDB" id="A0A238VFH6"/>
<dbReference type="OrthoDB" id="947434at2"/>
<protein>
    <submittedName>
        <fullName evidence="2">Outer membrane protein beta-barrel domain-containing protein</fullName>
    </submittedName>
</protein>
<evidence type="ECO:0000313" key="2">
    <source>
        <dbReference type="EMBL" id="SNR32269.1"/>
    </source>
</evidence>
<organism evidence="2 3">
    <name type="scientific">Lutibacter agarilyticus</name>
    <dbReference type="NCBI Taxonomy" id="1109740"/>
    <lineage>
        <taxon>Bacteria</taxon>
        <taxon>Pseudomonadati</taxon>
        <taxon>Bacteroidota</taxon>
        <taxon>Flavobacteriia</taxon>
        <taxon>Flavobacteriales</taxon>
        <taxon>Flavobacteriaceae</taxon>
        <taxon>Lutibacter</taxon>
    </lineage>
</organism>
<reference evidence="2 3" key="1">
    <citation type="submission" date="2017-06" db="EMBL/GenBank/DDBJ databases">
        <authorList>
            <person name="Kim H.J."/>
            <person name="Triplett B.A."/>
        </authorList>
    </citation>
    <scope>NUCLEOTIDE SEQUENCE [LARGE SCALE GENOMIC DNA]</scope>
    <source>
        <strain evidence="2 3">DSM 29150</strain>
    </source>
</reference>
<evidence type="ECO:0000313" key="3">
    <source>
        <dbReference type="Proteomes" id="UP000198384"/>
    </source>
</evidence>
<keyword evidence="3" id="KW-1185">Reference proteome</keyword>
<dbReference type="RefSeq" id="WP_089379916.1">
    <property type="nucleotide sequence ID" value="NZ_FZNT01000001.1"/>
</dbReference>
<dbReference type="Proteomes" id="UP000198384">
    <property type="component" value="Unassembled WGS sequence"/>
</dbReference>
<name>A0A238VFH6_9FLAO</name>